<dbReference type="AlphaFoldDB" id="A0A3S3TJP2"/>
<dbReference type="EMBL" id="SACK01000001">
    <property type="protein sequence ID" value="RVU02600.1"/>
    <property type="molecule type" value="Genomic_DNA"/>
</dbReference>
<protein>
    <submittedName>
        <fullName evidence="2">Uncharacterized protein</fullName>
    </submittedName>
</protein>
<proteinExistence type="predicted"/>
<sequence>MIRFLLYLILGLASSVFLLTYGADRLSQPSDLSVFIGVAEILLAIILVALIIRYIYLQLTLNK</sequence>
<name>A0A3S3TJP2_9SPHI</name>
<organism evidence="2 3">
    <name type="scientific">Mucilaginibacter limnophilus</name>
    <dbReference type="NCBI Taxonomy" id="1932778"/>
    <lineage>
        <taxon>Bacteria</taxon>
        <taxon>Pseudomonadati</taxon>
        <taxon>Bacteroidota</taxon>
        <taxon>Sphingobacteriia</taxon>
        <taxon>Sphingobacteriales</taxon>
        <taxon>Sphingobacteriaceae</taxon>
        <taxon>Mucilaginibacter</taxon>
    </lineage>
</organism>
<dbReference type="Proteomes" id="UP000282759">
    <property type="component" value="Unassembled WGS sequence"/>
</dbReference>
<evidence type="ECO:0000256" key="1">
    <source>
        <dbReference type="SAM" id="Phobius"/>
    </source>
</evidence>
<comment type="caution">
    <text evidence="2">The sequence shown here is derived from an EMBL/GenBank/DDBJ whole genome shotgun (WGS) entry which is preliminary data.</text>
</comment>
<accession>A0A3S3TJP2</accession>
<evidence type="ECO:0000313" key="3">
    <source>
        <dbReference type="Proteomes" id="UP000282759"/>
    </source>
</evidence>
<keyword evidence="3" id="KW-1185">Reference proteome</keyword>
<feature type="transmembrane region" description="Helical" evidence="1">
    <location>
        <begin position="32"/>
        <end position="56"/>
    </location>
</feature>
<dbReference type="RefSeq" id="WP_127702967.1">
    <property type="nucleotide sequence ID" value="NZ_SACK01000001.1"/>
</dbReference>
<keyword evidence="1" id="KW-1133">Transmembrane helix</keyword>
<gene>
    <name evidence="2" type="ORF">EOD41_01270</name>
</gene>
<evidence type="ECO:0000313" key="2">
    <source>
        <dbReference type="EMBL" id="RVU02600.1"/>
    </source>
</evidence>
<reference evidence="2 3" key="1">
    <citation type="submission" date="2019-01" db="EMBL/GenBank/DDBJ databases">
        <authorList>
            <person name="Chen W.-M."/>
        </authorList>
    </citation>
    <scope>NUCLEOTIDE SEQUENCE [LARGE SCALE GENOMIC DNA]</scope>
    <source>
        <strain evidence="2 3">YBJ-36</strain>
    </source>
</reference>
<keyword evidence="1" id="KW-0812">Transmembrane</keyword>
<keyword evidence="1" id="KW-0472">Membrane</keyword>